<evidence type="ECO:0000256" key="1">
    <source>
        <dbReference type="ARBA" id="ARBA00004173"/>
    </source>
</evidence>
<keyword evidence="5" id="KW-0809">Transit peptide</keyword>
<keyword evidence="9" id="KW-1185">Reference proteome</keyword>
<dbReference type="KEGG" id="mbr:MONBRDRAFT_8364"/>
<feature type="compositionally biased region" description="Polar residues" evidence="7">
    <location>
        <begin position="109"/>
        <end position="149"/>
    </location>
</feature>
<dbReference type="GeneID" id="5891178"/>
<dbReference type="InterPro" id="IPR040395">
    <property type="entry name" value="TTC19"/>
</dbReference>
<evidence type="ECO:0000256" key="7">
    <source>
        <dbReference type="SAM" id="MobiDB-lite"/>
    </source>
</evidence>
<proteinExistence type="inferred from homology"/>
<dbReference type="EMBL" id="CH991551">
    <property type="protein sequence ID" value="EDQ89299.1"/>
    <property type="molecule type" value="Genomic_DNA"/>
</dbReference>
<dbReference type="Gene3D" id="1.25.40.10">
    <property type="entry name" value="Tetratricopeptide repeat domain"/>
    <property type="match status" value="1"/>
</dbReference>
<protein>
    <submittedName>
        <fullName evidence="8">Uncharacterized protein</fullName>
    </submittedName>
</protein>
<keyword evidence="6" id="KW-0496">Mitochondrion</keyword>
<dbReference type="GO" id="GO:0034551">
    <property type="term" value="P:mitochondrial respiratory chain complex III assembly"/>
    <property type="evidence" value="ECO:0000318"/>
    <property type="project" value="GO_Central"/>
</dbReference>
<evidence type="ECO:0000313" key="8">
    <source>
        <dbReference type="EMBL" id="EDQ89299.1"/>
    </source>
</evidence>
<dbReference type="GO" id="GO:0005743">
    <property type="term" value="C:mitochondrial inner membrane"/>
    <property type="evidence" value="ECO:0000318"/>
    <property type="project" value="GO_Central"/>
</dbReference>
<dbReference type="RefSeq" id="XP_001745875.1">
    <property type="nucleotide sequence ID" value="XM_001745823.1"/>
</dbReference>
<evidence type="ECO:0000256" key="6">
    <source>
        <dbReference type="ARBA" id="ARBA00023128"/>
    </source>
</evidence>
<dbReference type="AlphaFoldDB" id="A9UZV1"/>
<accession>A9UZV1</accession>
<organism evidence="8 9">
    <name type="scientific">Monosiga brevicollis</name>
    <name type="common">Choanoflagellate</name>
    <dbReference type="NCBI Taxonomy" id="81824"/>
    <lineage>
        <taxon>Eukaryota</taxon>
        <taxon>Choanoflagellata</taxon>
        <taxon>Craspedida</taxon>
        <taxon>Salpingoecidae</taxon>
        <taxon>Monosiga</taxon>
    </lineage>
</organism>
<dbReference type="InParanoid" id="A9UZV1"/>
<reference evidence="8 9" key="1">
    <citation type="journal article" date="2008" name="Nature">
        <title>The genome of the choanoflagellate Monosiga brevicollis and the origin of metazoans.</title>
        <authorList>
            <consortium name="JGI Sequencing"/>
            <person name="King N."/>
            <person name="Westbrook M.J."/>
            <person name="Young S.L."/>
            <person name="Kuo A."/>
            <person name="Abedin M."/>
            <person name="Chapman J."/>
            <person name="Fairclough S."/>
            <person name="Hellsten U."/>
            <person name="Isogai Y."/>
            <person name="Letunic I."/>
            <person name="Marr M."/>
            <person name="Pincus D."/>
            <person name="Putnam N."/>
            <person name="Rokas A."/>
            <person name="Wright K.J."/>
            <person name="Zuzow R."/>
            <person name="Dirks W."/>
            <person name="Good M."/>
            <person name="Goodstein D."/>
            <person name="Lemons D."/>
            <person name="Li W."/>
            <person name="Lyons J.B."/>
            <person name="Morris A."/>
            <person name="Nichols S."/>
            <person name="Richter D.J."/>
            <person name="Salamov A."/>
            <person name="Bork P."/>
            <person name="Lim W.A."/>
            <person name="Manning G."/>
            <person name="Miller W.T."/>
            <person name="McGinnis W."/>
            <person name="Shapiro H."/>
            <person name="Tjian R."/>
            <person name="Grigoriev I.V."/>
            <person name="Rokhsar D."/>
        </authorList>
    </citation>
    <scope>NUCLEOTIDE SEQUENCE [LARGE SCALE GENOMIC DNA]</scope>
    <source>
        <strain evidence="9">MX1 / ATCC 50154</strain>
    </source>
</reference>
<keyword evidence="3" id="KW-0677">Repeat</keyword>
<gene>
    <name evidence="8" type="ORF">MONBRDRAFT_8364</name>
</gene>
<feature type="region of interest" description="Disordered" evidence="7">
    <location>
        <begin position="40"/>
        <end position="212"/>
    </location>
</feature>
<dbReference type="PANTHER" id="PTHR13143">
    <property type="entry name" value="TETRATRICOPEPTIDE REPEAT PROTEIN 19"/>
    <property type="match status" value="1"/>
</dbReference>
<evidence type="ECO:0000313" key="9">
    <source>
        <dbReference type="Proteomes" id="UP000001357"/>
    </source>
</evidence>
<feature type="compositionally biased region" description="Basic and acidic residues" evidence="7">
    <location>
        <begin position="175"/>
        <end position="189"/>
    </location>
</feature>
<dbReference type="InterPro" id="IPR011990">
    <property type="entry name" value="TPR-like_helical_dom_sf"/>
</dbReference>
<comment type="similarity">
    <text evidence="2">Belongs to the TTC19 family.</text>
</comment>
<evidence type="ECO:0000256" key="3">
    <source>
        <dbReference type="ARBA" id="ARBA00022737"/>
    </source>
</evidence>
<name>A9UZV1_MONBE</name>
<feature type="region of interest" description="Disordered" evidence="7">
    <location>
        <begin position="415"/>
        <end position="499"/>
    </location>
</feature>
<feature type="compositionally biased region" description="Basic and acidic residues" evidence="7">
    <location>
        <begin position="456"/>
        <end position="482"/>
    </location>
</feature>
<keyword evidence="4" id="KW-0802">TPR repeat</keyword>
<dbReference type="Proteomes" id="UP000001357">
    <property type="component" value="Unassembled WGS sequence"/>
</dbReference>
<comment type="subcellular location">
    <subcellularLocation>
        <location evidence="1">Mitochondrion</location>
    </subcellularLocation>
</comment>
<feature type="compositionally biased region" description="Basic and acidic residues" evidence="7">
    <location>
        <begin position="415"/>
        <end position="443"/>
    </location>
</feature>
<evidence type="ECO:0000256" key="4">
    <source>
        <dbReference type="ARBA" id="ARBA00022803"/>
    </source>
</evidence>
<evidence type="ECO:0000256" key="5">
    <source>
        <dbReference type="ARBA" id="ARBA00022946"/>
    </source>
</evidence>
<sequence length="1137" mass="126884">MSGANTPTPRLSQPAVEASLIKLKLQQEGVEARNLVAFSVSLASDTDDRDGDFTVVQSRRTKRQQRGSANPRTRRTRSNHDHKASRNSADSHQGLPIRPQTRKKKQRHGNAQNHTNAGPRTSSEPSHQSRDGNTNQAPPSGLPSEQTVLPSELGRPTSKTAAVQRAPQPRSTHKPSAEPRRLAWARSRDPSGGPGLGSTARPASLGSQDGTLVGRLGSMDDFLDWHAHSTGSLDEDDPEQLERRRDFAGLIERFKVEKNMALSPNPPKAVAWDIRKSSRTPPVSLMSSLNSTMLSNMPLTAVAVPLLSCSNKLPRNNAALWAALLFGNYLVSRLIQWSLGLALLDVGRFVAIHQARSRREESEERLKAVLEFKHAKAQELRQHHLNEVRQKGKMEDEKSREIAFIQKLDSEMRKLEVEERSRHADERRERIEAQRRERAHQESQRLQAARQRRKTQAADRIARLQQKDEERRRRVAEHEHRRLSTRRTSRPMSADSDSGPLRLAAIFDVDGSLNIPTRNEETIKQYRQKLKKLRTKVAKLRPAETTMPCDAKPMARHVSTILAALGDHHAKPVEDALEQLRKGMNHALLVQPRDVTERDVHSGLWTCARVLQAWMSRPRDVTPRAVELACELAYKLAAALFQRQCAMHTAAQGPTSNDALLGGCLHTWLDALPQLVQRKHVADDAVNKLAAATDMMVTMFKRLAGDLGRVRLRDVLRHAEYIGLPTLCLKALDACLVVPKDADWSSGAPTTVLARPLPHGLFCLLACVLLEADRGLGSGSDCKTALCQEVLALEGLFGACLQYMTEADIECRTGNWFRSGDPALIVSCITGVGLGCRYSPSYRAGLGTEAVQLLCELPVGTTAPTMTGAVFNAVLWLAVWDDLLWQTLLSFVKPAVLRKRLQKQEVTLEDAELLVMATKLIEKSKFEQLGDLYYRMKNYAAASGHYEESIRFLHSHYHETKDKRWLKAMVELSLHLADCKMHQGEPETAESGYRWCVETAEELVHSSSSIFAEESEELQALYGMSLEEYSNFLLLRAEYADDVSRHEVAQRCEQQAVRAYEAAKGLQPISHSTEARCLSTASMAAQLDGDYKKARKYALETLGLCRQENCADMSLYEELLKRIEEETGANTAGSAMA</sequence>
<dbReference type="PANTHER" id="PTHR13143:SF6">
    <property type="entry name" value="TETRATRICOPEPTIDE REPEAT PROTEIN 19, MITOCHONDRIAL"/>
    <property type="match status" value="1"/>
</dbReference>
<evidence type="ECO:0000256" key="2">
    <source>
        <dbReference type="ARBA" id="ARBA00008219"/>
    </source>
</evidence>